<dbReference type="AlphaFoldDB" id="A0A369Z333"/>
<evidence type="ECO:0000256" key="1">
    <source>
        <dbReference type="SAM" id="Coils"/>
    </source>
</evidence>
<sequence length="165" mass="19176">MITYQQLCEQQQKYNDELNKRCNNLRQLISEFCQAISQNLGLSDKYYNATINEVSATVPYVKLLELDSDEHQPIHVMKLPITFDEQGDPIAEAGISLTLERSPNTYPKQNVFIRIEFTLKQNILHLRFIDFDDGLFQVTVNLDDNDRFAYAVEGYKQAIMKTFTI</sequence>
<dbReference type="RefSeq" id="WP_111315713.1">
    <property type="nucleotide sequence ID" value="NZ_QEPW01000012.1"/>
</dbReference>
<evidence type="ECO:0000313" key="2">
    <source>
        <dbReference type="EMBL" id="RDE90245.1"/>
    </source>
</evidence>
<gene>
    <name evidence="2" type="ORF">DPV87_07465</name>
</gene>
<accession>A0A369Z333</accession>
<evidence type="ECO:0000313" key="3">
    <source>
        <dbReference type="Proteomes" id="UP000253910"/>
    </source>
</evidence>
<dbReference type="Proteomes" id="UP000253910">
    <property type="component" value="Unassembled WGS sequence"/>
</dbReference>
<keyword evidence="1" id="KW-0175">Coiled coil</keyword>
<organism evidence="2 3">
    <name type="scientific">Haemophilus parainfluenzae</name>
    <dbReference type="NCBI Taxonomy" id="729"/>
    <lineage>
        <taxon>Bacteria</taxon>
        <taxon>Pseudomonadati</taxon>
        <taxon>Pseudomonadota</taxon>
        <taxon>Gammaproteobacteria</taxon>
        <taxon>Pasteurellales</taxon>
        <taxon>Pasteurellaceae</taxon>
        <taxon>Haemophilus</taxon>
    </lineage>
</organism>
<proteinExistence type="predicted"/>
<comment type="caution">
    <text evidence="2">The sequence shown here is derived from an EMBL/GenBank/DDBJ whole genome shotgun (WGS) entry which is preliminary data.</text>
</comment>
<protein>
    <submittedName>
        <fullName evidence="2">Uncharacterized protein</fullName>
    </submittedName>
</protein>
<reference evidence="2 3" key="1">
    <citation type="submission" date="2018-05" db="EMBL/GenBank/DDBJ databases">
        <title>Draft Genome Sequences for a Diverse set of 7 Haemophilus Species.</title>
        <authorList>
            <person name="Nichols M."/>
            <person name="Topaz N."/>
            <person name="Wang X."/>
            <person name="Wang X."/>
            <person name="Boxrud D."/>
        </authorList>
    </citation>
    <scope>NUCLEOTIDE SEQUENCE [LARGE SCALE GENOMIC DNA]</scope>
    <source>
        <strain evidence="2 3">C2008001710</strain>
    </source>
</reference>
<dbReference type="EMBL" id="QEPW01000012">
    <property type="protein sequence ID" value="RDE90245.1"/>
    <property type="molecule type" value="Genomic_DNA"/>
</dbReference>
<feature type="coiled-coil region" evidence="1">
    <location>
        <begin position="8"/>
        <end position="35"/>
    </location>
</feature>
<name>A0A369Z333_HAEPA</name>